<dbReference type="InterPro" id="IPR002885">
    <property type="entry name" value="PPR_rpt"/>
</dbReference>
<keyword evidence="3" id="KW-1185">Reference proteome</keyword>
<dbReference type="EMBL" id="JAVYJV010000023">
    <property type="protein sequence ID" value="KAK4339299.1"/>
    <property type="molecule type" value="Genomic_DNA"/>
</dbReference>
<sequence>MIIKCRYFQIPTIYFNQQLLFLTTIVATSSSPLARQEASVPTVEPTHNNDSCKSHTCISNALKISAKMGNLDEGKHIHANIIKLGMTNVLSPGNQLLHVYVKCKELVDACKLFDEMGELHCAIVKMGYDQSCFLGATLVDLYGKFGFVVEARCVLDGDLARDLVL</sequence>
<name>A0AAE1QST2_9SOLA</name>
<dbReference type="AlphaFoldDB" id="A0AAE1QST2"/>
<dbReference type="GO" id="GO:0003723">
    <property type="term" value="F:RNA binding"/>
    <property type="evidence" value="ECO:0007669"/>
    <property type="project" value="InterPro"/>
</dbReference>
<accession>A0AAE1QST2</accession>
<dbReference type="GO" id="GO:0009451">
    <property type="term" value="P:RNA modification"/>
    <property type="evidence" value="ECO:0007669"/>
    <property type="project" value="InterPro"/>
</dbReference>
<dbReference type="Proteomes" id="UP001291623">
    <property type="component" value="Unassembled WGS sequence"/>
</dbReference>
<evidence type="ECO:0000313" key="3">
    <source>
        <dbReference type="Proteomes" id="UP001291623"/>
    </source>
</evidence>
<dbReference type="InterPro" id="IPR046960">
    <property type="entry name" value="PPR_At4g14850-like_plant"/>
</dbReference>
<keyword evidence="1" id="KW-0677">Repeat</keyword>
<reference evidence="2" key="1">
    <citation type="submission" date="2023-12" db="EMBL/GenBank/DDBJ databases">
        <title>Genome assembly of Anisodus tanguticus.</title>
        <authorList>
            <person name="Wang Y.-J."/>
        </authorList>
    </citation>
    <scope>NUCLEOTIDE SEQUENCE</scope>
    <source>
        <strain evidence="2">KB-2021</strain>
        <tissue evidence="2">Leaf</tissue>
    </source>
</reference>
<evidence type="ECO:0000313" key="2">
    <source>
        <dbReference type="EMBL" id="KAK4339299.1"/>
    </source>
</evidence>
<comment type="caution">
    <text evidence="2">The sequence shown here is derived from an EMBL/GenBank/DDBJ whole genome shotgun (WGS) entry which is preliminary data.</text>
</comment>
<gene>
    <name evidence="2" type="ORF">RND71_040761</name>
</gene>
<evidence type="ECO:0008006" key="4">
    <source>
        <dbReference type="Google" id="ProtNLM"/>
    </source>
</evidence>
<dbReference type="Pfam" id="PF01535">
    <property type="entry name" value="PPR"/>
    <property type="match status" value="1"/>
</dbReference>
<dbReference type="PANTHER" id="PTHR47926">
    <property type="entry name" value="PENTATRICOPEPTIDE REPEAT-CONTAINING PROTEIN"/>
    <property type="match status" value="1"/>
</dbReference>
<protein>
    <recommendedName>
        <fullName evidence="4">Pentatricopeptide repeat-containing protein</fullName>
    </recommendedName>
</protein>
<dbReference type="NCBIfam" id="TIGR00756">
    <property type="entry name" value="PPR"/>
    <property type="match status" value="1"/>
</dbReference>
<organism evidence="2 3">
    <name type="scientific">Anisodus tanguticus</name>
    <dbReference type="NCBI Taxonomy" id="243964"/>
    <lineage>
        <taxon>Eukaryota</taxon>
        <taxon>Viridiplantae</taxon>
        <taxon>Streptophyta</taxon>
        <taxon>Embryophyta</taxon>
        <taxon>Tracheophyta</taxon>
        <taxon>Spermatophyta</taxon>
        <taxon>Magnoliopsida</taxon>
        <taxon>eudicotyledons</taxon>
        <taxon>Gunneridae</taxon>
        <taxon>Pentapetalae</taxon>
        <taxon>asterids</taxon>
        <taxon>lamiids</taxon>
        <taxon>Solanales</taxon>
        <taxon>Solanaceae</taxon>
        <taxon>Solanoideae</taxon>
        <taxon>Hyoscyameae</taxon>
        <taxon>Anisodus</taxon>
    </lineage>
</organism>
<evidence type="ECO:0000256" key="1">
    <source>
        <dbReference type="ARBA" id="ARBA00022737"/>
    </source>
</evidence>
<dbReference type="Gene3D" id="1.25.40.10">
    <property type="entry name" value="Tetratricopeptide repeat domain"/>
    <property type="match status" value="1"/>
</dbReference>
<dbReference type="InterPro" id="IPR011990">
    <property type="entry name" value="TPR-like_helical_dom_sf"/>
</dbReference>
<proteinExistence type="predicted"/>